<dbReference type="EMBL" id="CASHSV030000024">
    <property type="protein sequence ID" value="CAJ2641440.1"/>
    <property type="molecule type" value="Genomic_DNA"/>
</dbReference>
<name>A0ACB0JA27_TRIPR</name>
<organism evidence="1 2">
    <name type="scientific">Trifolium pratense</name>
    <name type="common">Red clover</name>
    <dbReference type="NCBI Taxonomy" id="57577"/>
    <lineage>
        <taxon>Eukaryota</taxon>
        <taxon>Viridiplantae</taxon>
        <taxon>Streptophyta</taxon>
        <taxon>Embryophyta</taxon>
        <taxon>Tracheophyta</taxon>
        <taxon>Spermatophyta</taxon>
        <taxon>Magnoliopsida</taxon>
        <taxon>eudicotyledons</taxon>
        <taxon>Gunneridae</taxon>
        <taxon>Pentapetalae</taxon>
        <taxon>rosids</taxon>
        <taxon>fabids</taxon>
        <taxon>Fabales</taxon>
        <taxon>Fabaceae</taxon>
        <taxon>Papilionoideae</taxon>
        <taxon>50 kb inversion clade</taxon>
        <taxon>NPAAA clade</taxon>
        <taxon>Hologalegina</taxon>
        <taxon>IRL clade</taxon>
        <taxon>Trifolieae</taxon>
        <taxon>Trifolium</taxon>
    </lineage>
</organism>
<comment type="caution">
    <text evidence="1">The sequence shown here is derived from an EMBL/GenBank/DDBJ whole genome shotgun (WGS) entry which is preliminary data.</text>
</comment>
<accession>A0ACB0JA27</accession>
<evidence type="ECO:0000313" key="1">
    <source>
        <dbReference type="EMBL" id="CAJ2641440.1"/>
    </source>
</evidence>
<reference evidence="1" key="1">
    <citation type="submission" date="2023-10" db="EMBL/GenBank/DDBJ databases">
        <authorList>
            <person name="Rodriguez Cubillos JULIANA M."/>
            <person name="De Vega J."/>
        </authorList>
    </citation>
    <scope>NUCLEOTIDE SEQUENCE</scope>
</reference>
<protein>
    <submittedName>
        <fullName evidence="1">Uncharacterized protein</fullName>
    </submittedName>
</protein>
<evidence type="ECO:0000313" key="2">
    <source>
        <dbReference type="Proteomes" id="UP001177021"/>
    </source>
</evidence>
<proteinExistence type="predicted"/>
<sequence>MEEKLEQPKPDASAKSERLKSDLGKRNSSPYDLHSNDNPGSVITQVQLRGDENYDEWTRAMRTSLRARRKWGFIDGAITQPEDGSPEIEDWWTVQSMLVSWILNTIEPSLRSTITYFENAKELWEDIKDRFSVVNGPRIQQLKSDLAECKQGGMTMVAYYGKLKVLWDELANYEQALTCTCGGCKCNIATKLEKRREEEKAHQFLMGLDDALYGTVRSNLLATDPLPSVNKIYSTLVQEERMKIVTRSKEGSKEIVGMAVQTGVRFKDPGEAKNKSTPCSHCNRSGHDEAGCFEIIGYPDWWGDRPRGVNKSRGRGKGVQRAGNNTGRGQMVRANAAQTAGAGVGTSVGTNFPAENSGLTSLSNEQWHTLMELLKNSKPSTNERMTGNNRFDMWIIDTGASNHMTGSLMNFSELWDVSGCPVGMPNGQSIAATKEGNVAEQGKHVVEHIVDADDKSEDGEFFEQENEVGTEVKVGVQDEESSANTEPIPHELSDAAPIKQHQEMQDEGEQLGRGHRVKQPSTRLRDHVTNTILKLSPFKCSSAPSHNPGAPYPLTHYVNYDRFSLPHKNFLAAITTEKEPSYFHEAVKDGRWRTAMQEEIQALEANKTWERILCDDYYMMINGWINEDMKIWRNHLTGDTQRTTKP</sequence>
<keyword evidence="2" id="KW-1185">Reference proteome</keyword>
<dbReference type="Proteomes" id="UP001177021">
    <property type="component" value="Unassembled WGS sequence"/>
</dbReference>
<gene>
    <name evidence="1" type="ORF">MILVUS5_LOCUS11092</name>
</gene>